<dbReference type="Proteomes" id="UP000236749">
    <property type="component" value="Segment"/>
</dbReference>
<dbReference type="EMBL" id="JX885207">
    <property type="protein sequence ID" value="AGD91952.1"/>
    <property type="molecule type" value="Genomic_DNA"/>
</dbReference>
<reference evidence="1 2" key="1">
    <citation type="journal article" date="2013" name="Clin. Infect. Dis.">
        <title>First isolation of Mimivirus in a patient with pneumonia.</title>
        <authorList>
            <person name="Saadi H."/>
            <person name="Pagnier I."/>
            <person name="Colson P."/>
            <person name="Cherif J.K."/>
            <person name="Beji M."/>
            <person name="Boughalmi M."/>
            <person name="Azza S."/>
            <person name="Armstrong N."/>
            <person name="Robert C."/>
            <person name="Fournous G."/>
            <person name="La Scola B."/>
            <person name="Raoult D."/>
        </authorList>
    </citation>
    <scope>NUCLEOTIDE SEQUENCE [LARGE SCALE GENOMIC DNA]</scope>
    <source>
        <strain evidence="1">LBA111</strain>
    </source>
</reference>
<gene>
    <name evidence="1" type="ORF">LBA_00029</name>
</gene>
<evidence type="ECO:0000313" key="1">
    <source>
        <dbReference type="EMBL" id="AGD91952.1"/>
    </source>
</evidence>
<dbReference type="Pfam" id="PF19164">
    <property type="entry name" value="DUF5846"/>
    <property type="match status" value="1"/>
</dbReference>
<dbReference type="InterPro" id="IPR043886">
    <property type="entry name" value="DUF5846"/>
</dbReference>
<organism evidence="1 2">
    <name type="scientific">Megavirus lba</name>
    <dbReference type="NCBI Taxonomy" id="1235314"/>
    <lineage>
        <taxon>Viruses</taxon>
        <taxon>Varidnaviria</taxon>
        <taxon>Bamfordvirae</taxon>
        <taxon>Nucleocytoviricota</taxon>
        <taxon>Megaviricetes</taxon>
        <taxon>Imitervirales</taxon>
        <taxon>Mimiviridae</taxon>
        <taxon>Megamimivirinae</taxon>
        <taxon>Megavirus</taxon>
        <taxon>Megavirus chilense</taxon>
    </lineage>
</organism>
<accession>L7Y1L7</accession>
<name>L7Y1L7_9VIRU</name>
<sequence>MMYKKKYEKYKKKYIDLKQQMKLDCNMYNYYFIHSTTDYNNLKDILESGIIYPGKYLRKDQQKLTIDSEFVYANLYFEDLNNIPNLPNFGLLIHPKILYENGMYFHKGWTGPKEGDIHIKATNTPKQISKKLEKIREFVKNPLSLPKIIQNFPGTHHHEVYFDHPIKLDSENLIGIVCNHCDKAEYNFETWEKYQDTTDKPLQKLKKIIEKKSYNNVDIITQNYPLPKLKYLVKS</sequence>
<evidence type="ECO:0000313" key="2">
    <source>
        <dbReference type="Proteomes" id="UP000236749"/>
    </source>
</evidence>
<protein>
    <submittedName>
        <fullName evidence="1">Uncharacterized protein</fullName>
    </submittedName>
</protein>
<proteinExistence type="predicted"/>